<feature type="compositionally biased region" description="Basic and acidic residues" evidence="1">
    <location>
        <begin position="149"/>
        <end position="159"/>
    </location>
</feature>
<evidence type="ECO:0000313" key="2">
    <source>
        <dbReference type="EMBL" id="KKM74244.1"/>
    </source>
</evidence>
<proteinExistence type="predicted"/>
<reference evidence="2" key="1">
    <citation type="journal article" date="2015" name="Nature">
        <title>Complex archaea that bridge the gap between prokaryotes and eukaryotes.</title>
        <authorList>
            <person name="Spang A."/>
            <person name="Saw J.H."/>
            <person name="Jorgensen S.L."/>
            <person name="Zaremba-Niedzwiedzka K."/>
            <person name="Martijn J."/>
            <person name="Lind A.E."/>
            <person name="van Eijk R."/>
            <person name="Schleper C."/>
            <person name="Guy L."/>
            <person name="Ettema T.J."/>
        </authorList>
    </citation>
    <scope>NUCLEOTIDE SEQUENCE</scope>
</reference>
<organism evidence="2">
    <name type="scientific">marine sediment metagenome</name>
    <dbReference type="NCBI Taxonomy" id="412755"/>
    <lineage>
        <taxon>unclassified sequences</taxon>
        <taxon>metagenomes</taxon>
        <taxon>ecological metagenomes</taxon>
    </lineage>
</organism>
<accession>A0A0F9JWP3</accession>
<dbReference type="EMBL" id="LAZR01009173">
    <property type="protein sequence ID" value="KKM74244.1"/>
    <property type="molecule type" value="Genomic_DNA"/>
</dbReference>
<sequence length="183" mass="20347">YNHGRDLSMRPSDRFAVPIGKPVEIREDGRGLFTATRYASTKLGDEILQLVEENILTHMSVQFQRTPGGKGTKRVHGGHKPSGLDLVQRLDVNVVEYGPTPIPSYAGAQIVGVRAGQLATQIHDLSPDERKELSELLRADPLSSPVEGDESKHDPKDPTPDVGFEVLAHRHEQLRRQHKERTP</sequence>
<gene>
    <name evidence="2" type="ORF">LCGC14_1402360</name>
</gene>
<feature type="region of interest" description="Disordered" evidence="1">
    <location>
        <begin position="132"/>
        <end position="183"/>
    </location>
</feature>
<name>A0A0F9JWP3_9ZZZZ</name>
<feature type="compositionally biased region" description="Basic and acidic residues" evidence="1">
    <location>
        <begin position="167"/>
        <end position="183"/>
    </location>
</feature>
<feature type="non-terminal residue" evidence="2">
    <location>
        <position position="1"/>
    </location>
</feature>
<comment type="caution">
    <text evidence="2">The sequence shown here is derived from an EMBL/GenBank/DDBJ whole genome shotgun (WGS) entry which is preliminary data.</text>
</comment>
<dbReference type="AlphaFoldDB" id="A0A0F9JWP3"/>
<protein>
    <submittedName>
        <fullName evidence="2">Uncharacterized protein</fullName>
    </submittedName>
</protein>
<evidence type="ECO:0000256" key="1">
    <source>
        <dbReference type="SAM" id="MobiDB-lite"/>
    </source>
</evidence>